<gene>
    <name evidence="2" type="primary">ASZ1</name>
    <name evidence="2" type="synonym">asz1</name>
</gene>
<organism evidence="2 3">
    <name type="scientific">Erpetoichthys calabaricus</name>
    <name type="common">Rope fish</name>
    <name type="synonym">Calamoichthys calabaricus</name>
    <dbReference type="NCBI Taxonomy" id="27687"/>
    <lineage>
        <taxon>Eukaryota</taxon>
        <taxon>Metazoa</taxon>
        <taxon>Chordata</taxon>
        <taxon>Craniata</taxon>
        <taxon>Vertebrata</taxon>
        <taxon>Euteleostomi</taxon>
        <taxon>Actinopterygii</taxon>
        <taxon>Polypteriformes</taxon>
        <taxon>Polypteridae</taxon>
        <taxon>Erpetoichthys</taxon>
    </lineage>
</organism>
<reference evidence="2" key="1">
    <citation type="submission" date="2021-06" db="EMBL/GenBank/DDBJ databases">
        <authorList>
            <consortium name="Wellcome Sanger Institute Data Sharing"/>
        </authorList>
    </citation>
    <scope>NUCLEOTIDE SEQUENCE [LARGE SCALE GENOMIC DNA]</scope>
</reference>
<dbReference type="InterPro" id="IPR002110">
    <property type="entry name" value="Ankyrin_rpt"/>
</dbReference>
<dbReference type="Pfam" id="PF00023">
    <property type="entry name" value="Ank"/>
    <property type="match status" value="1"/>
</dbReference>
<dbReference type="Ensembl" id="ENSECRT00000016756.1">
    <property type="protein sequence ID" value="ENSECRP00000016463.1"/>
    <property type="gene ID" value="ENSECRG00000010962.1"/>
</dbReference>
<accession>A0A8C4SGW1</accession>
<dbReference type="PANTHER" id="PTHR24157:SF3">
    <property type="entry name" value="ANKYRIN REPEAT, SAM AND BASIC LEUCINE ZIPPER DOMAIN-CONTAINING PROTEIN 1"/>
    <property type="match status" value="1"/>
</dbReference>
<dbReference type="Proteomes" id="UP000694620">
    <property type="component" value="Chromosome 1"/>
</dbReference>
<evidence type="ECO:0000313" key="2">
    <source>
        <dbReference type="Ensembl" id="ENSECRP00000016463.1"/>
    </source>
</evidence>
<dbReference type="InterPro" id="IPR036770">
    <property type="entry name" value="Ankyrin_rpt-contain_sf"/>
</dbReference>
<feature type="repeat" description="ANK" evidence="1">
    <location>
        <begin position="75"/>
        <end position="107"/>
    </location>
</feature>
<feature type="repeat" description="ANK" evidence="1">
    <location>
        <begin position="145"/>
        <end position="177"/>
    </location>
</feature>
<dbReference type="Gene3D" id="1.25.40.20">
    <property type="entry name" value="Ankyrin repeat-containing domain"/>
    <property type="match status" value="1"/>
</dbReference>
<dbReference type="GeneTree" id="ENSGT00880000138051"/>
<reference evidence="2" key="3">
    <citation type="submission" date="2025-09" db="UniProtKB">
        <authorList>
            <consortium name="Ensembl"/>
        </authorList>
    </citation>
    <scope>IDENTIFICATION</scope>
</reference>
<keyword evidence="3" id="KW-1185">Reference proteome</keyword>
<dbReference type="PANTHER" id="PTHR24157">
    <property type="entry name" value="ANKYRIN REPEAT, SAM AND BASIC LEUCINE ZIPPER DOMAIN-CONTAINING PROTEIN 1"/>
    <property type="match status" value="1"/>
</dbReference>
<proteinExistence type="predicted"/>
<evidence type="ECO:0000256" key="1">
    <source>
        <dbReference type="PROSITE-ProRule" id="PRU00023"/>
    </source>
</evidence>
<dbReference type="PROSITE" id="PS50297">
    <property type="entry name" value="ANK_REP_REGION"/>
    <property type="match status" value="2"/>
</dbReference>
<dbReference type="GO" id="GO:0071546">
    <property type="term" value="C:pi-body"/>
    <property type="evidence" value="ECO:0007669"/>
    <property type="project" value="TreeGrafter"/>
</dbReference>
<reference evidence="2" key="2">
    <citation type="submission" date="2025-08" db="UniProtKB">
        <authorList>
            <consortium name="Ensembl"/>
        </authorList>
    </citation>
    <scope>IDENTIFICATION</scope>
</reference>
<keyword evidence="1" id="KW-0040">ANK repeat</keyword>
<sequence>MTQMIEAYPAGIESEESDNDYDIEIFCQSGKQVSKVHSPMKYDVYTLKKALSSGDIGLVESLLNDGMNIETHVVFGWTLLMCAVNASHFELTQMLLDRGANANASKDKYTTLMAACTASGLEEKIVKCVELLLLRNADPNVSNNALMTPLMFASRDGYIQVITLLVSHGAELDSQDQKGYTALVYAAHYGKECAVLELLKLGANPLIRTKDGRTAADVAKEGGHLQIFKTLMTKQKKLNVNDDLSKKEMLHSIIDNDNRTVQNIKDRCVDEKTLDLERFAESILETDVSISKLLTMKREDLGEIGISDPEQQNAALALVEKINFEQIEPSKFLDLQNTDESSEHLLSFLKGLDQQCTSLTDTLYVVVKRFPKSSEEIVLDWDPEKELLLMSDRLVLQYENLYKEMICLRNVIYKTSKKNDPCEVPSSCIYSGRRKWKIAFSLLGVTLLVVLASRMAKCT</sequence>
<dbReference type="SMART" id="SM00248">
    <property type="entry name" value="ANK"/>
    <property type="match status" value="6"/>
</dbReference>
<dbReference type="PROSITE" id="PS50088">
    <property type="entry name" value="ANK_REPEAT"/>
    <property type="match status" value="2"/>
</dbReference>
<dbReference type="AlphaFoldDB" id="A0A8C4SGW1"/>
<dbReference type="SUPFAM" id="SSF48403">
    <property type="entry name" value="Ankyrin repeat"/>
    <property type="match status" value="1"/>
</dbReference>
<evidence type="ECO:0000313" key="3">
    <source>
        <dbReference type="Proteomes" id="UP000694620"/>
    </source>
</evidence>
<protein>
    <submittedName>
        <fullName evidence="2">Ankyrin repeat, SAM and basic leucine zipper domain containing 1</fullName>
    </submittedName>
</protein>
<name>A0A8C4SGW1_ERPCA</name>
<dbReference type="Pfam" id="PF12796">
    <property type="entry name" value="Ank_2"/>
    <property type="match status" value="1"/>
</dbReference>